<evidence type="ECO:0000313" key="2">
    <source>
        <dbReference type="EMBL" id="KAK4456174.1"/>
    </source>
</evidence>
<accession>A0AAV9H8D9</accession>
<sequence>MDSISTSKKATRGYKYSSGIDGPRRQRANQSRTDDFWPMFGWPQPACRPPLLALPRFPNPNARTRVAAQVEERSLPAEDQKGGRSWQRCILPNALEIPPAFSGTTKITTDAVGLLREPHSDLSNTFEDRGIPRNSISCLVDSAVYREREGSPGPFTIRDVRPFDRLLSPTMVGPPLNADVKVRSRAPPTSDRERNGPHQA</sequence>
<protein>
    <submittedName>
        <fullName evidence="2">Uncharacterized protein</fullName>
    </submittedName>
</protein>
<feature type="region of interest" description="Disordered" evidence="1">
    <location>
        <begin position="1"/>
        <end position="35"/>
    </location>
</feature>
<name>A0AAV9H8D9_9PEZI</name>
<reference evidence="2" key="1">
    <citation type="journal article" date="2023" name="Mol. Phylogenet. Evol.">
        <title>Genome-scale phylogeny and comparative genomics of the fungal order Sordariales.</title>
        <authorList>
            <person name="Hensen N."/>
            <person name="Bonometti L."/>
            <person name="Westerberg I."/>
            <person name="Brannstrom I.O."/>
            <person name="Guillou S."/>
            <person name="Cros-Aarteil S."/>
            <person name="Calhoun S."/>
            <person name="Haridas S."/>
            <person name="Kuo A."/>
            <person name="Mondo S."/>
            <person name="Pangilinan J."/>
            <person name="Riley R."/>
            <person name="LaButti K."/>
            <person name="Andreopoulos B."/>
            <person name="Lipzen A."/>
            <person name="Chen C."/>
            <person name="Yan M."/>
            <person name="Daum C."/>
            <person name="Ng V."/>
            <person name="Clum A."/>
            <person name="Steindorff A."/>
            <person name="Ohm R.A."/>
            <person name="Martin F."/>
            <person name="Silar P."/>
            <person name="Natvig D.O."/>
            <person name="Lalanne C."/>
            <person name="Gautier V."/>
            <person name="Ament-Velasquez S.L."/>
            <person name="Kruys A."/>
            <person name="Hutchinson M.I."/>
            <person name="Powell A.J."/>
            <person name="Barry K."/>
            <person name="Miller A.N."/>
            <person name="Grigoriev I.V."/>
            <person name="Debuchy R."/>
            <person name="Gladieux P."/>
            <person name="Hiltunen Thoren M."/>
            <person name="Johannesson H."/>
        </authorList>
    </citation>
    <scope>NUCLEOTIDE SEQUENCE</scope>
    <source>
        <strain evidence="2">PSN243</strain>
    </source>
</reference>
<comment type="caution">
    <text evidence="2">The sequence shown here is derived from an EMBL/GenBank/DDBJ whole genome shotgun (WGS) entry which is preliminary data.</text>
</comment>
<proteinExistence type="predicted"/>
<dbReference type="EMBL" id="MU865913">
    <property type="protein sequence ID" value="KAK4456174.1"/>
    <property type="molecule type" value="Genomic_DNA"/>
</dbReference>
<keyword evidence="3" id="KW-1185">Reference proteome</keyword>
<feature type="compositionally biased region" description="Basic and acidic residues" evidence="1">
    <location>
        <begin position="190"/>
        <end position="200"/>
    </location>
</feature>
<dbReference type="Proteomes" id="UP001321760">
    <property type="component" value="Unassembled WGS sequence"/>
</dbReference>
<gene>
    <name evidence="2" type="ORF">QBC34DRAFT_419913</name>
</gene>
<organism evidence="2 3">
    <name type="scientific">Podospora aff. communis PSN243</name>
    <dbReference type="NCBI Taxonomy" id="3040156"/>
    <lineage>
        <taxon>Eukaryota</taxon>
        <taxon>Fungi</taxon>
        <taxon>Dikarya</taxon>
        <taxon>Ascomycota</taxon>
        <taxon>Pezizomycotina</taxon>
        <taxon>Sordariomycetes</taxon>
        <taxon>Sordariomycetidae</taxon>
        <taxon>Sordariales</taxon>
        <taxon>Podosporaceae</taxon>
        <taxon>Podospora</taxon>
    </lineage>
</organism>
<dbReference type="AlphaFoldDB" id="A0AAV9H8D9"/>
<evidence type="ECO:0000313" key="3">
    <source>
        <dbReference type="Proteomes" id="UP001321760"/>
    </source>
</evidence>
<reference evidence="2" key="2">
    <citation type="submission" date="2023-05" db="EMBL/GenBank/DDBJ databases">
        <authorList>
            <consortium name="Lawrence Berkeley National Laboratory"/>
            <person name="Steindorff A."/>
            <person name="Hensen N."/>
            <person name="Bonometti L."/>
            <person name="Westerberg I."/>
            <person name="Brannstrom I.O."/>
            <person name="Guillou S."/>
            <person name="Cros-Aarteil S."/>
            <person name="Calhoun S."/>
            <person name="Haridas S."/>
            <person name="Kuo A."/>
            <person name="Mondo S."/>
            <person name="Pangilinan J."/>
            <person name="Riley R."/>
            <person name="Labutti K."/>
            <person name="Andreopoulos B."/>
            <person name="Lipzen A."/>
            <person name="Chen C."/>
            <person name="Yanf M."/>
            <person name="Daum C."/>
            <person name="Ng V."/>
            <person name="Clum A."/>
            <person name="Ohm R."/>
            <person name="Martin F."/>
            <person name="Silar P."/>
            <person name="Natvig D."/>
            <person name="Lalanne C."/>
            <person name="Gautier V."/>
            <person name="Ament-Velasquez S.L."/>
            <person name="Kruys A."/>
            <person name="Hutchinson M.I."/>
            <person name="Powell A.J."/>
            <person name="Barry K."/>
            <person name="Miller A.N."/>
            <person name="Grigoriev I.V."/>
            <person name="Debuchy R."/>
            <person name="Gladieux P."/>
            <person name="Thoren M.H."/>
            <person name="Johannesson H."/>
        </authorList>
    </citation>
    <scope>NUCLEOTIDE SEQUENCE</scope>
    <source>
        <strain evidence="2">PSN243</strain>
    </source>
</reference>
<evidence type="ECO:0000256" key="1">
    <source>
        <dbReference type="SAM" id="MobiDB-lite"/>
    </source>
</evidence>
<feature type="region of interest" description="Disordered" evidence="1">
    <location>
        <begin position="168"/>
        <end position="200"/>
    </location>
</feature>